<evidence type="ECO:0000256" key="1">
    <source>
        <dbReference type="SAM" id="Phobius"/>
    </source>
</evidence>
<feature type="transmembrane region" description="Helical" evidence="1">
    <location>
        <begin position="16"/>
        <end position="35"/>
    </location>
</feature>
<keyword evidence="3" id="KW-1185">Reference proteome</keyword>
<accession>A0ABT6WBR2</accession>
<feature type="transmembrane region" description="Helical" evidence="1">
    <location>
        <begin position="69"/>
        <end position="98"/>
    </location>
</feature>
<reference evidence="2 3" key="1">
    <citation type="submission" date="2023-05" db="EMBL/GenBank/DDBJ databases">
        <title>Actinoplanes sp. NEAU-A12 genome sequencing.</title>
        <authorList>
            <person name="Wang Z.-S."/>
        </authorList>
    </citation>
    <scope>NUCLEOTIDE SEQUENCE [LARGE SCALE GENOMIC DNA]</scope>
    <source>
        <strain evidence="2 3">NEAU-A12</strain>
    </source>
</reference>
<dbReference type="Proteomes" id="UP001241758">
    <property type="component" value="Unassembled WGS sequence"/>
</dbReference>
<keyword evidence="1" id="KW-0472">Membrane</keyword>
<organism evidence="2 3">
    <name type="scientific">Actinoplanes sandaracinus</name>
    <dbReference type="NCBI Taxonomy" id="3045177"/>
    <lineage>
        <taxon>Bacteria</taxon>
        <taxon>Bacillati</taxon>
        <taxon>Actinomycetota</taxon>
        <taxon>Actinomycetes</taxon>
        <taxon>Micromonosporales</taxon>
        <taxon>Micromonosporaceae</taxon>
        <taxon>Actinoplanes</taxon>
    </lineage>
</organism>
<comment type="caution">
    <text evidence="2">The sequence shown here is derived from an EMBL/GenBank/DDBJ whole genome shotgun (WGS) entry which is preliminary data.</text>
</comment>
<dbReference type="EMBL" id="JASCTH010000001">
    <property type="protein sequence ID" value="MDI6097127.1"/>
    <property type="molecule type" value="Genomic_DNA"/>
</dbReference>
<keyword evidence="1" id="KW-0812">Transmembrane</keyword>
<evidence type="ECO:0000313" key="2">
    <source>
        <dbReference type="EMBL" id="MDI6097127.1"/>
    </source>
</evidence>
<protein>
    <submittedName>
        <fullName evidence="2">Uncharacterized protein</fullName>
    </submittedName>
</protein>
<evidence type="ECO:0000313" key="3">
    <source>
        <dbReference type="Proteomes" id="UP001241758"/>
    </source>
</evidence>
<keyword evidence="1" id="KW-1133">Transmembrane helix</keyword>
<proteinExistence type="predicted"/>
<feature type="transmembrane region" description="Helical" evidence="1">
    <location>
        <begin position="110"/>
        <end position="129"/>
    </location>
</feature>
<gene>
    <name evidence="2" type="ORF">QLQ12_00705</name>
</gene>
<sequence>MNTTRRRGRLLDAAQWALLGMYLLGSVGVLLLAVVRTGDWGALADPGLERLGDPKDAIPFGWDSVANPFAWIIGTARVVAMLIIPAAALGVILGGLALSAAARERDRRRIARAVLFIAAWLLVVAVAFTEYGDKFSVWLAD</sequence>
<name>A0ABT6WBR2_9ACTN</name>
<dbReference type="RefSeq" id="WP_282756345.1">
    <property type="nucleotide sequence ID" value="NZ_JASCTH010000001.1"/>
</dbReference>